<keyword evidence="3" id="KW-1185">Reference proteome</keyword>
<evidence type="ECO:0000313" key="3">
    <source>
        <dbReference type="Proteomes" id="UP000195101"/>
    </source>
</evidence>
<evidence type="ECO:0008006" key="4">
    <source>
        <dbReference type="Google" id="ProtNLM"/>
    </source>
</evidence>
<organism evidence="2 3">
    <name type="scientific">Clavibacter michiganensis</name>
    <dbReference type="NCBI Taxonomy" id="28447"/>
    <lineage>
        <taxon>Bacteria</taxon>
        <taxon>Bacillati</taxon>
        <taxon>Actinomycetota</taxon>
        <taxon>Actinomycetes</taxon>
        <taxon>Micrococcales</taxon>
        <taxon>Microbacteriaceae</taxon>
        <taxon>Clavibacter</taxon>
    </lineage>
</organism>
<proteinExistence type="predicted"/>
<feature type="transmembrane region" description="Helical" evidence="1">
    <location>
        <begin position="78"/>
        <end position="105"/>
    </location>
</feature>
<accession>A0A251YJ13</accession>
<keyword evidence="1" id="KW-1133">Transmembrane helix</keyword>
<keyword evidence="1" id="KW-0812">Transmembrane</keyword>
<dbReference type="Proteomes" id="UP000195101">
    <property type="component" value="Unassembled WGS sequence"/>
</dbReference>
<dbReference type="OrthoDB" id="5119582at2"/>
<sequence length="136" mass="14622">MGAQRRRDPERAPRVVRVLWIAGFGIGIGTATHVLDLAIGGADVYAGFPAALRAFWISLTVLDPLVILLLARRRRAGVALGIAVILADIAVNWTVLATVGGIPAWGAVDQTLFAILVVATAPALLRWWRRPEAARR</sequence>
<evidence type="ECO:0000313" key="2">
    <source>
        <dbReference type="EMBL" id="OUE24153.1"/>
    </source>
</evidence>
<evidence type="ECO:0000256" key="1">
    <source>
        <dbReference type="SAM" id="Phobius"/>
    </source>
</evidence>
<protein>
    <recommendedName>
        <fullName evidence="4">Integral membrane protein</fullName>
    </recommendedName>
</protein>
<reference evidence="2 3" key="1">
    <citation type="submission" date="2016-08" db="EMBL/GenBank/DDBJ databases">
        <title>Genome sequence of Clavibacter michiganensis spp strain CFBP8019.</title>
        <authorList>
            <person name="Thapa S.P."/>
            <person name="Coaker G."/>
            <person name="Jacques M.-A."/>
        </authorList>
    </citation>
    <scope>NUCLEOTIDE SEQUENCE [LARGE SCALE GENOMIC DNA]</scope>
    <source>
        <strain evidence="2">CFBP8019</strain>
    </source>
</reference>
<name>A0A251YJ13_9MICO</name>
<feature type="transmembrane region" description="Helical" evidence="1">
    <location>
        <begin position="111"/>
        <end position="128"/>
    </location>
</feature>
<dbReference type="EMBL" id="MDJZ01000016">
    <property type="protein sequence ID" value="OUE24153.1"/>
    <property type="molecule type" value="Genomic_DNA"/>
</dbReference>
<feature type="transmembrane region" description="Helical" evidence="1">
    <location>
        <begin position="15"/>
        <end position="34"/>
    </location>
</feature>
<feature type="transmembrane region" description="Helical" evidence="1">
    <location>
        <begin position="54"/>
        <end position="71"/>
    </location>
</feature>
<keyword evidence="1" id="KW-0472">Membrane</keyword>
<gene>
    <name evidence="2" type="ORF">BFL37_09605</name>
</gene>
<dbReference type="AlphaFoldDB" id="A0A251YJ13"/>
<comment type="caution">
    <text evidence="2">The sequence shown here is derived from an EMBL/GenBank/DDBJ whole genome shotgun (WGS) entry which is preliminary data.</text>
</comment>
<dbReference type="RefSeq" id="WP_086514907.1">
    <property type="nucleotide sequence ID" value="NZ_MDJZ01000016.1"/>
</dbReference>